<protein>
    <submittedName>
        <fullName evidence="1">Helix-turn-helix transcriptional regulator</fullName>
    </submittedName>
</protein>
<evidence type="ECO:0000313" key="2">
    <source>
        <dbReference type="Proteomes" id="UP000502831"/>
    </source>
</evidence>
<dbReference type="SMART" id="SM00530">
    <property type="entry name" value="HTH_XRE"/>
    <property type="match status" value="1"/>
</dbReference>
<dbReference type="Pfam" id="PF01381">
    <property type="entry name" value="HTH_3"/>
    <property type="match status" value="1"/>
</dbReference>
<gene>
    <name evidence="1" type="ORF">FA584_06300</name>
</gene>
<organism evidence="1 2">
    <name type="scientific">Sulfurospirillum diekertiae</name>
    <dbReference type="NCBI Taxonomy" id="1854492"/>
    <lineage>
        <taxon>Bacteria</taxon>
        <taxon>Pseudomonadati</taxon>
        <taxon>Campylobacterota</taxon>
        <taxon>Epsilonproteobacteria</taxon>
        <taxon>Campylobacterales</taxon>
        <taxon>Sulfurospirillaceae</taxon>
        <taxon>Sulfurospirillum</taxon>
    </lineage>
</organism>
<name>A0A858KDC7_9BACT</name>
<dbReference type="Proteomes" id="UP000502831">
    <property type="component" value="Chromosome"/>
</dbReference>
<dbReference type="InterPro" id="IPR001387">
    <property type="entry name" value="Cro/C1-type_HTH"/>
</dbReference>
<dbReference type="RefSeq" id="WP_167749745.1">
    <property type="nucleotide sequence ID" value="NZ_CP039734.2"/>
</dbReference>
<dbReference type="GO" id="GO:0003677">
    <property type="term" value="F:DNA binding"/>
    <property type="evidence" value="ECO:0007669"/>
    <property type="project" value="InterPro"/>
</dbReference>
<dbReference type="Gene3D" id="1.10.260.40">
    <property type="entry name" value="lambda repressor-like DNA-binding domains"/>
    <property type="match status" value="1"/>
</dbReference>
<sequence length="237" mass="27662">MKKFDFPEKILEIRKQSGLKQSDFAEKLGVSQVAISNYEKGSRSADVNFVYRLISEFHINPQWFFYDMGMPIEKISFDNSLYTAYLYAAETAKKNEKIDELILMLTSFSENQNALHLVLPKIKSIKGQGVFSIAVESWCGKGERMDIILIKFLRFLEPINLSCAKDNAKIYFIQKLKEFEFSMFAISEKDKSNLVEWVSKELNDLDCYILLLNIPEIIEELKKDINVFNKFRLLFEK</sequence>
<accession>A0A858KDC7</accession>
<reference evidence="1 2" key="1">
    <citation type="journal article" date="2017" name="Environ. Sci. Technol.">
        <title>Organohalide Respiration with Chlorinated Ethenes under Low pH Conditions.</title>
        <authorList>
            <person name="Yang Y."/>
            <person name="Capiro N.L."/>
            <person name="Marcet T.F."/>
            <person name="Yan J."/>
            <person name="Pennell K.D."/>
            <person name="Loffler F.E."/>
        </authorList>
    </citation>
    <scope>NUCLEOTIDE SEQUENCE [LARGE SCALE GENOMIC DNA]</scope>
    <source>
        <strain evidence="1 2">ACSDCE</strain>
    </source>
</reference>
<dbReference type="CDD" id="cd00093">
    <property type="entry name" value="HTH_XRE"/>
    <property type="match status" value="1"/>
</dbReference>
<dbReference type="AlphaFoldDB" id="A0A858KDC7"/>
<proteinExistence type="predicted"/>
<dbReference type="InterPro" id="IPR010982">
    <property type="entry name" value="Lambda_DNA-bd_dom_sf"/>
</dbReference>
<dbReference type="EMBL" id="CP039734">
    <property type="protein sequence ID" value="QIR75840.2"/>
    <property type="molecule type" value="Genomic_DNA"/>
</dbReference>
<dbReference type="PROSITE" id="PS50943">
    <property type="entry name" value="HTH_CROC1"/>
    <property type="match status" value="1"/>
</dbReference>
<dbReference type="SUPFAM" id="SSF47413">
    <property type="entry name" value="lambda repressor-like DNA-binding domains"/>
    <property type="match status" value="1"/>
</dbReference>
<evidence type="ECO:0000313" key="1">
    <source>
        <dbReference type="EMBL" id="QIR75840.2"/>
    </source>
</evidence>